<reference evidence="1" key="1">
    <citation type="journal article" date="2015" name="Nature">
        <title>Complex archaea that bridge the gap between prokaryotes and eukaryotes.</title>
        <authorList>
            <person name="Spang A."/>
            <person name="Saw J.H."/>
            <person name="Jorgensen S.L."/>
            <person name="Zaremba-Niedzwiedzka K."/>
            <person name="Martijn J."/>
            <person name="Lind A.E."/>
            <person name="van Eijk R."/>
            <person name="Schleper C."/>
            <person name="Guy L."/>
            <person name="Ettema T.J."/>
        </authorList>
    </citation>
    <scope>NUCLEOTIDE SEQUENCE</scope>
</reference>
<name>A0A0F9GPL3_9ZZZZ</name>
<organism evidence="1">
    <name type="scientific">marine sediment metagenome</name>
    <dbReference type="NCBI Taxonomy" id="412755"/>
    <lineage>
        <taxon>unclassified sequences</taxon>
        <taxon>metagenomes</taxon>
        <taxon>ecological metagenomes</taxon>
    </lineage>
</organism>
<proteinExistence type="predicted"/>
<dbReference type="EMBL" id="LAZR01019468">
    <property type="protein sequence ID" value="KKL92421.1"/>
    <property type="molecule type" value="Genomic_DNA"/>
</dbReference>
<dbReference type="AlphaFoldDB" id="A0A0F9GPL3"/>
<comment type="caution">
    <text evidence="1">The sequence shown here is derived from an EMBL/GenBank/DDBJ whole genome shotgun (WGS) entry which is preliminary data.</text>
</comment>
<gene>
    <name evidence="1" type="ORF">LCGC14_1884870</name>
</gene>
<evidence type="ECO:0000313" key="1">
    <source>
        <dbReference type="EMBL" id="KKL92421.1"/>
    </source>
</evidence>
<protein>
    <submittedName>
        <fullName evidence="1">Uncharacterized protein</fullName>
    </submittedName>
</protein>
<accession>A0A0F9GPL3</accession>
<sequence length="304" mass="34754">MLLIDRKLGTNGVENTPDKTILWIKENLTTDTPLREMYLKNKNEIFVVWAEALEAKIKNGSTDIPLNKVGRHIRRELLDMNLEQAIVYMYEVLPSKFKHVADEIQDDMEMQNVGNPTKYSSVEETVDYNIENKTLLNIANDLKNIATNLINYLQVTEVQPNCSAEWLLTVRKMTDAVLEKAKYTDDGREKLCKLDQVLTLNLANSCTLNSIYDELTAQKMKQSTITSKQMGKIVTLKIKDAFETLRPRTEVQAISQGWTGLPCAKCGEFRVERAYHSDVDNFEDHCVTCDNWQKMALSPTLPNL</sequence>